<dbReference type="InterPro" id="IPR027417">
    <property type="entry name" value="P-loop_NTPase"/>
</dbReference>
<gene>
    <name evidence="1" type="ORF">S03H2_44177</name>
</gene>
<proteinExistence type="predicted"/>
<sequence length="48" mass="5906">MKQENNLSYERILDHVKKEKIFPVYLFFGNENYLKDNILNKFKNKLID</sequence>
<dbReference type="Gene3D" id="3.40.50.300">
    <property type="entry name" value="P-loop containing nucleotide triphosphate hydrolases"/>
    <property type="match status" value="1"/>
</dbReference>
<comment type="caution">
    <text evidence="1">The sequence shown here is derived from an EMBL/GenBank/DDBJ whole genome shotgun (WGS) entry which is preliminary data.</text>
</comment>
<evidence type="ECO:0008006" key="2">
    <source>
        <dbReference type="Google" id="ProtNLM"/>
    </source>
</evidence>
<dbReference type="EMBL" id="BARU01027606">
    <property type="protein sequence ID" value="GAH75463.1"/>
    <property type="molecule type" value="Genomic_DNA"/>
</dbReference>
<organism evidence="1">
    <name type="scientific">marine sediment metagenome</name>
    <dbReference type="NCBI Taxonomy" id="412755"/>
    <lineage>
        <taxon>unclassified sequences</taxon>
        <taxon>metagenomes</taxon>
        <taxon>ecological metagenomes</taxon>
    </lineage>
</organism>
<accession>X1K067</accession>
<evidence type="ECO:0000313" key="1">
    <source>
        <dbReference type="EMBL" id="GAH75463.1"/>
    </source>
</evidence>
<reference evidence="1" key="1">
    <citation type="journal article" date="2014" name="Front. Microbiol.">
        <title>High frequency of phylogenetically diverse reductive dehalogenase-homologous genes in deep subseafloor sedimentary metagenomes.</title>
        <authorList>
            <person name="Kawai M."/>
            <person name="Futagami T."/>
            <person name="Toyoda A."/>
            <person name="Takaki Y."/>
            <person name="Nishi S."/>
            <person name="Hori S."/>
            <person name="Arai W."/>
            <person name="Tsubouchi T."/>
            <person name="Morono Y."/>
            <person name="Uchiyama I."/>
            <person name="Ito T."/>
            <person name="Fujiyama A."/>
            <person name="Inagaki F."/>
            <person name="Takami H."/>
        </authorList>
    </citation>
    <scope>NUCLEOTIDE SEQUENCE</scope>
    <source>
        <strain evidence="1">Expedition CK06-06</strain>
    </source>
</reference>
<protein>
    <recommendedName>
        <fullName evidence="2">DNA polymerase III delta N-terminal domain-containing protein</fullName>
    </recommendedName>
</protein>
<feature type="non-terminal residue" evidence="1">
    <location>
        <position position="48"/>
    </location>
</feature>
<name>X1K067_9ZZZZ</name>
<dbReference type="AlphaFoldDB" id="X1K067"/>